<evidence type="ECO:0000313" key="1">
    <source>
        <dbReference type="EMBL" id="AFU59760.1"/>
    </source>
</evidence>
<dbReference type="HOGENOM" id="CLU_2177964_0_0_2"/>
<dbReference type="EMBL" id="CP002408">
    <property type="protein sequence ID" value="AFU59760.1"/>
    <property type="molecule type" value="Genomic_DNA"/>
</dbReference>
<dbReference type="Proteomes" id="UP000008037">
    <property type="component" value="Chromosome"/>
</dbReference>
<gene>
    <name evidence="1" type="ordered locus">Ngar_c28400</name>
</gene>
<dbReference type="KEGG" id="nga:Ngar_c28400"/>
<dbReference type="BioCyc" id="CNIT1237085:G1324-2840-MONOMER"/>
<organism evidence="1 2">
    <name type="scientific">Nitrososphaera gargensis (strain Ga9.2)</name>
    <dbReference type="NCBI Taxonomy" id="1237085"/>
    <lineage>
        <taxon>Archaea</taxon>
        <taxon>Nitrososphaerota</taxon>
        <taxon>Nitrososphaeria</taxon>
        <taxon>Nitrososphaerales</taxon>
        <taxon>Nitrososphaeraceae</taxon>
        <taxon>Nitrososphaera</taxon>
    </lineage>
</organism>
<dbReference type="RefSeq" id="WP_015020294.1">
    <property type="nucleotide sequence ID" value="NC_018719.1"/>
</dbReference>
<accession>K0IIM0</accession>
<keyword evidence="2" id="KW-1185">Reference proteome</keyword>
<evidence type="ECO:0000313" key="2">
    <source>
        <dbReference type="Proteomes" id="UP000008037"/>
    </source>
</evidence>
<name>K0IIM0_NITGG</name>
<proteinExistence type="predicted"/>
<dbReference type="InParanoid" id="K0IIM0"/>
<sequence length="109" mass="11313">MVPDSFGNSMTSDRRKKKLVTVVGVAAAAALLLGFVFATTATANTNNIAAYATTTAETTSTGKLTKADAARIVPPIEDPPFLVPFSQAAATVEKEFPIAKLQAVRGSTL</sequence>
<dbReference type="GeneID" id="13794859"/>
<dbReference type="AlphaFoldDB" id="K0IIM0"/>
<protein>
    <submittedName>
        <fullName evidence="1">Uncharacterized protein</fullName>
    </submittedName>
</protein>
<reference evidence="1 2" key="1">
    <citation type="journal article" date="2012" name="Environ. Microbiol.">
        <title>The genome of the ammonia-oxidizing Candidatus Nitrososphaera gargensis: insights into metabolic versatility and environmental adaptations.</title>
        <authorList>
            <person name="Spang A."/>
            <person name="Poehlein A."/>
            <person name="Offre P."/>
            <person name="Zumbragel S."/>
            <person name="Haider S."/>
            <person name="Rychlik N."/>
            <person name="Nowka B."/>
            <person name="Schmeisser C."/>
            <person name="Lebedeva E.V."/>
            <person name="Rattei T."/>
            <person name="Bohm C."/>
            <person name="Schmid M."/>
            <person name="Galushko A."/>
            <person name="Hatzenpichler R."/>
            <person name="Weinmaier T."/>
            <person name="Daniel R."/>
            <person name="Schleper C."/>
            <person name="Spieck E."/>
            <person name="Streit W."/>
            <person name="Wagner M."/>
        </authorList>
    </citation>
    <scope>NUCLEOTIDE SEQUENCE [LARGE SCALE GENOMIC DNA]</scope>
    <source>
        <strain evidence="2">Ga9.2</strain>
    </source>
</reference>